<gene>
    <name evidence="14" type="ORF">A9309_06120</name>
</gene>
<dbReference type="SUPFAM" id="SSF47384">
    <property type="entry name" value="Homodimeric domain of signal transducing histidine kinase"/>
    <property type="match status" value="1"/>
</dbReference>
<dbReference type="SMART" id="SM00388">
    <property type="entry name" value="HisKA"/>
    <property type="match status" value="1"/>
</dbReference>
<evidence type="ECO:0000256" key="3">
    <source>
        <dbReference type="ARBA" id="ARBA00012438"/>
    </source>
</evidence>
<feature type="compositionally biased region" description="Basic and acidic residues" evidence="10">
    <location>
        <begin position="445"/>
        <end position="462"/>
    </location>
</feature>
<evidence type="ECO:0000256" key="11">
    <source>
        <dbReference type="SAM" id="Phobius"/>
    </source>
</evidence>
<dbReference type="SMART" id="SM00304">
    <property type="entry name" value="HAMP"/>
    <property type="match status" value="1"/>
</dbReference>
<keyword evidence="5" id="KW-0597">Phosphoprotein</keyword>
<dbReference type="Pfam" id="PF00672">
    <property type="entry name" value="HAMP"/>
    <property type="match status" value="1"/>
</dbReference>
<evidence type="ECO:0000256" key="9">
    <source>
        <dbReference type="ARBA" id="ARBA00022840"/>
    </source>
</evidence>
<keyword evidence="6" id="KW-0808">Transferase</keyword>
<dbReference type="InterPro" id="IPR003660">
    <property type="entry name" value="HAMP_dom"/>
</dbReference>
<dbReference type="Pfam" id="PF02518">
    <property type="entry name" value="HATPase_c"/>
    <property type="match status" value="1"/>
</dbReference>
<feature type="domain" description="HAMP" evidence="13">
    <location>
        <begin position="198"/>
        <end position="250"/>
    </location>
</feature>
<dbReference type="SUPFAM" id="SSF55874">
    <property type="entry name" value="ATPase domain of HSP90 chaperone/DNA topoisomerase II/histidine kinase"/>
    <property type="match status" value="2"/>
</dbReference>
<sequence length="568" mass="63281">MPTPSPPPIRLRLGFRSLFARLFISVFLAIIAFAIAMILLAQLVHNNSDSMKSKVIAGQIVGQIDPFLIEVDNATLDNNRLQARFILAVVKKSFDIFDESLDAKIGLYDKKRNLILKTENSELPERLPPTPSWLAQTLPTLSGNDPHHVILKTSSGYSVWYESRKPPKERPFLGMFNFFTGTLLLILIMTAVLWGIAHNMTWRLNQMSRKMAKMGDGDFSVRVNQTGNDEIAMLAYGFNQSAEKIERLINANSLLLAHASHEFRTPITRIRLQIEMMDMLTQKLDPADKAKFDKRACAINRDLTGLNDLVESILLVSRLDAGHALQANESVDLVELIKSECQHYTEATLFAEPVTMMAQPKLLTHLVRNLINNALIHGTPPVEIYVYGSPSLAEAGFIPKALIDLSKDNEHTNTPATHDMITHDIADDELASHLNVNDEGQDDQDTTKTTKANEHKNSKESEPTAQGTPLEKHTRAFFKLLSRNKDKDNGKKSIYAVLAVIDQGAGIPVDKREDIFSPFVRLKQEKKGSGLGLSLVAQIAEAHGGHISTDTWQGKTRFLVVLPMNQDG</sequence>
<dbReference type="AlphaFoldDB" id="A0A1B8Q2K5"/>
<evidence type="ECO:0000256" key="1">
    <source>
        <dbReference type="ARBA" id="ARBA00000085"/>
    </source>
</evidence>
<keyword evidence="9" id="KW-0067">ATP-binding</keyword>
<dbReference type="EC" id="2.7.13.3" evidence="3"/>
<evidence type="ECO:0000259" key="13">
    <source>
        <dbReference type="PROSITE" id="PS50885"/>
    </source>
</evidence>
<dbReference type="Gene3D" id="6.10.340.10">
    <property type="match status" value="1"/>
</dbReference>
<dbReference type="InterPro" id="IPR036097">
    <property type="entry name" value="HisK_dim/P_sf"/>
</dbReference>
<keyword evidence="11" id="KW-0472">Membrane</keyword>
<evidence type="ECO:0000256" key="5">
    <source>
        <dbReference type="ARBA" id="ARBA00022553"/>
    </source>
</evidence>
<dbReference type="CDD" id="cd00075">
    <property type="entry name" value="HATPase"/>
    <property type="match status" value="1"/>
</dbReference>
<dbReference type="InterPro" id="IPR004358">
    <property type="entry name" value="Sig_transdc_His_kin-like_C"/>
</dbReference>
<evidence type="ECO:0000256" key="7">
    <source>
        <dbReference type="ARBA" id="ARBA00022741"/>
    </source>
</evidence>
<dbReference type="Gene3D" id="3.30.565.10">
    <property type="entry name" value="Histidine kinase-like ATPase, C-terminal domain"/>
    <property type="match status" value="1"/>
</dbReference>
<comment type="catalytic activity">
    <reaction evidence="1">
        <text>ATP + protein L-histidine = ADP + protein N-phospho-L-histidine.</text>
        <dbReference type="EC" id="2.7.13.3"/>
    </reaction>
</comment>
<dbReference type="PROSITE" id="PS50109">
    <property type="entry name" value="HIS_KIN"/>
    <property type="match status" value="1"/>
</dbReference>
<dbReference type="SUPFAM" id="SSF158472">
    <property type="entry name" value="HAMP domain-like"/>
    <property type="match status" value="1"/>
</dbReference>
<evidence type="ECO:0000313" key="14">
    <source>
        <dbReference type="EMBL" id="OBX63145.1"/>
    </source>
</evidence>
<dbReference type="CDD" id="cd06225">
    <property type="entry name" value="HAMP"/>
    <property type="match status" value="1"/>
</dbReference>
<dbReference type="SMART" id="SM00387">
    <property type="entry name" value="HATPase_c"/>
    <property type="match status" value="1"/>
</dbReference>
<dbReference type="PANTHER" id="PTHR44936:SF10">
    <property type="entry name" value="SENSOR PROTEIN RSTB"/>
    <property type="match status" value="1"/>
</dbReference>
<evidence type="ECO:0000259" key="12">
    <source>
        <dbReference type="PROSITE" id="PS50109"/>
    </source>
</evidence>
<comment type="caution">
    <text evidence="14">The sequence shown here is derived from an EMBL/GenBank/DDBJ whole genome shotgun (WGS) entry which is preliminary data.</text>
</comment>
<reference evidence="14 15" key="1">
    <citation type="submission" date="2016-06" db="EMBL/GenBank/DDBJ databases">
        <title>Draft genome of Moraxella lacunata CCUG 57757A.</title>
        <authorList>
            <person name="Salva-Serra F."/>
            <person name="Engstrom-Jakobsson H."/>
            <person name="Thorell K."/>
            <person name="Gonzales-Siles L."/>
            <person name="Karlsson R."/>
            <person name="Boulund F."/>
            <person name="Engstrand L."/>
            <person name="Kristiansson E."/>
            <person name="Moore E."/>
        </authorList>
    </citation>
    <scope>NUCLEOTIDE SEQUENCE [LARGE SCALE GENOMIC DNA]</scope>
    <source>
        <strain evidence="14 15">CCUG 57757A</strain>
    </source>
</reference>
<dbReference type="GO" id="GO:0000155">
    <property type="term" value="F:phosphorelay sensor kinase activity"/>
    <property type="evidence" value="ECO:0007669"/>
    <property type="project" value="InterPro"/>
</dbReference>
<dbReference type="InterPro" id="IPR003661">
    <property type="entry name" value="HisK_dim/P_dom"/>
</dbReference>
<dbReference type="PRINTS" id="PR00344">
    <property type="entry name" value="BCTRLSENSOR"/>
</dbReference>
<accession>A0A1B8Q2K5</accession>
<dbReference type="InterPro" id="IPR050980">
    <property type="entry name" value="2C_sensor_his_kinase"/>
</dbReference>
<name>A0A1B8Q2K5_MORLA</name>
<dbReference type="EMBL" id="LZMS01000054">
    <property type="protein sequence ID" value="OBX63145.1"/>
    <property type="molecule type" value="Genomic_DNA"/>
</dbReference>
<evidence type="ECO:0000313" key="15">
    <source>
        <dbReference type="Proteomes" id="UP000092607"/>
    </source>
</evidence>
<feature type="domain" description="Histidine kinase" evidence="12">
    <location>
        <begin position="258"/>
        <end position="566"/>
    </location>
</feature>
<evidence type="ECO:0000256" key="2">
    <source>
        <dbReference type="ARBA" id="ARBA00004651"/>
    </source>
</evidence>
<organism evidence="14 15">
    <name type="scientific">Moraxella lacunata</name>
    <dbReference type="NCBI Taxonomy" id="477"/>
    <lineage>
        <taxon>Bacteria</taxon>
        <taxon>Pseudomonadati</taxon>
        <taxon>Pseudomonadota</taxon>
        <taxon>Gammaproteobacteria</taxon>
        <taxon>Moraxellales</taxon>
        <taxon>Moraxellaceae</taxon>
        <taxon>Moraxella</taxon>
    </lineage>
</organism>
<evidence type="ECO:0000256" key="8">
    <source>
        <dbReference type="ARBA" id="ARBA00022777"/>
    </source>
</evidence>
<evidence type="ECO:0000256" key="10">
    <source>
        <dbReference type="SAM" id="MobiDB-lite"/>
    </source>
</evidence>
<protein>
    <recommendedName>
        <fullName evidence="3">histidine kinase</fullName>
        <ecNumber evidence="3">2.7.13.3</ecNumber>
    </recommendedName>
</protein>
<feature type="transmembrane region" description="Helical" evidence="11">
    <location>
        <begin position="20"/>
        <end position="44"/>
    </location>
</feature>
<dbReference type="InterPro" id="IPR005467">
    <property type="entry name" value="His_kinase_dom"/>
</dbReference>
<dbReference type="Pfam" id="PF00512">
    <property type="entry name" value="HisKA"/>
    <property type="match status" value="1"/>
</dbReference>
<dbReference type="CDD" id="cd00082">
    <property type="entry name" value="HisKA"/>
    <property type="match status" value="1"/>
</dbReference>
<dbReference type="GO" id="GO:0005524">
    <property type="term" value="F:ATP binding"/>
    <property type="evidence" value="ECO:0007669"/>
    <property type="project" value="UniProtKB-KW"/>
</dbReference>
<dbReference type="Proteomes" id="UP000092607">
    <property type="component" value="Unassembled WGS sequence"/>
</dbReference>
<keyword evidence="11" id="KW-0812">Transmembrane</keyword>
<dbReference type="InterPro" id="IPR036890">
    <property type="entry name" value="HATPase_C_sf"/>
</dbReference>
<evidence type="ECO:0000256" key="4">
    <source>
        <dbReference type="ARBA" id="ARBA00022475"/>
    </source>
</evidence>
<proteinExistence type="predicted"/>
<keyword evidence="8 14" id="KW-0418">Kinase</keyword>
<feature type="region of interest" description="Disordered" evidence="10">
    <location>
        <begin position="436"/>
        <end position="472"/>
    </location>
</feature>
<keyword evidence="11" id="KW-1133">Transmembrane helix</keyword>
<dbReference type="GO" id="GO:0005886">
    <property type="term" value="C:plasma membrane"/>
    <property type="evidence" value="ECO:0007669"/>
    <property type="project" value="UniProtKB-SubCell"/>
</dbReference>
<evidence type="ECO:0000256" key="6">
    <source>
        <dbReference type="ARBA" id="ARBA00022679"/>
    </source>
</evidence>
<feature type="transmembrane region" description="Helical" evidence="11">
    <location>
        <begin position="172"/>
        <end position="197"/>
    </location>
</feature>
<comment type="subcellular location">
    <subcellularLocation>
        <location evidence="2">Cell membrane</location>
        <topology evidence="2">Multi-pass membrane protein</topology>
    </subcellularLocation>
</comment>
<dbReference type="InterPro" id="IPR003594">
    <property type="entry name" value="HATPase_dom"/>
</dbReference>
<dbReference type="PANTHER" id="PTHR44936">
    <property type="entry name" value="SENSOR PROTEIN CREC"/>
    <property type="match status" value="1"/>
</dbReference>
<dbReference type="Gene3D" id="1.10.287.130">
    <property type="match status" value="1"/>
</dbReference>
<keyword evidence="7" id="KW-0547">Nucleotide-binding</keyword>
<keyword evidence="4" id="KW-1003">Cell membrane</keyword>
<dbReference type="PROSITE" id="PS50885">
    <property type="entry name" value="HAMP"/>
    <property type="match status" value="1"/>
</dbReference>